<keyword evidence="4" id="KW-0804">Transcription</keyword>
<dbReference type="GO" id="GO:0046983">
    <property type="term" value="F:protein dimerization activity"/>
    <property type="evidence" value="ECO:0007669"/>
    <property type="project" value="InterPro"/>
</dbReference>
<evidence type="ECO:0000256" key="3">
    <source>
        <dbReference type="ARBA" id="ARBA00023125"/>
    </source>
</evidence>
<name>A0AAW2BM71_9ROSI</name>
<evidence type="ECO:0000256" key="2">
    <source>
        <dbReference type="ARBA" id="ARBA00023015"/>
    </source>
</evidence>
<evidence type="ECO:0000256" key="5">
    <source>
        <dbReference type="ARBA" id="ARBA00023242"/>
    </source>
</evidence>
<feature type="coiled-coil region" evidence="6">
    <location>
        <begin position="117"/>
        <end position="144"/>
    </location>
</feature>
<evidence type="ECO:0000259" key="7">
    <source>
        <dbReference type="PROSITE" id="PS50888"/>
    </source>
</evidence>
<keyword evidence="9" id="KW-1185">Reference proteome</keyword>
<dbReference type="CDD" id="cd18914">
    <property type="entry name" value="bHLH_AtORG2_like"/>
    <property type="match status" value="1"/>
</dbReference>
<evidence type="ECO:0000256" key="1">
    <source>
        <dbReference type="ARBA" id="ARBA00004123"/>
    </source>
</evidence>
<feature type="domain" description="BHLH" evidence="7">
    <location>
        <begin position="68"/>
        <end position="120"/>
    </location>
</feature>
<evidence type="ECO:0000313" key="9">
    <source>
        <dbReference type="Proteomes" id="UP001459277"/>
    </source>
</evidence>
<dbReference type="InterPro" id="IPR015660">
    <property type="entry name" value="MASH1/Ascl1a-like"/>
</dbReference>
<dbReference type="GO" id="GO:0000981">
    <property type="term" value="F:DNA-binding transcription factor activity, RNA polymerase II-specific"/>
    <property type="evidence" value="ECO:0007669"/>
    <property type="project" value="TreeGrafter"/>
</dbReference>
<dbReference type="GO" id="GO:0090575">
    <property type="term" value="C:RNA polymerase II transcription regulator complex"/>
    <property type="evidence" value="ECO:0007669"/>
    <property type="project" value="TreeGrafter"/>
</dbReference>
<dbReference type="GO" id="GO:0000977">
    <property type="term" value="F:RNA polymerase II transcription regulatory region sequence-specific DNA binding"/>
    <property type="evidence" value="ECO:0007669"/>
    <property type="project" value="TreeGrafter"/>
</dbReference>
<dbReference type="PANTHER" id="PTHR13935">
    <property type="entry name" value="ACHAETE-SCUTE TRANSCRIPTION FACTOR-RELATED"/>
    <property type="match status" value="1"/>
</dbReference>
<sequence>MLALSPSLVSTTRWYLENNHTNYDQNFNHVGDSETLESVLYFSTSQQAQVELDRITPPITSYGDPKMHKKLNHNASERGRRKKVNDLYSSLRSLLPGTDLTKKLSIPKTVSSVVKYIPELQKEVKGLIHKKEELLSRISRLEDETLEEEKPKIIAQSTSISIWASRIDNRQIVVQISIDGKVHKTPLSEILCNLEEDGLILLNASSFESFGGRIFCNLHLQVERTHGLECEIISEKLMSLYDKREELLL</sequence>
<dbReference type="Proteomes" id="UP001459277">
    <property type="component" value="Unassembled WGS sequence"/>
</dbReference>
<proteinExistence type="predicted"/>
<dbReference type="SMART" id="SM00353">
    <property type="entry name" value="HLH"/>
    <property type="match status" value="1"/>
</dbReference>
<evidence type="ECO:0000256" key="4">
    <source>
        <dbReference type="ARBA" id="ARBA00023163"/>
    </source>
</evidence>
<dbReference type="GO" id="GO:0010106">
    <property type="term" value="P:cellular response to iron ion starvation"/>
    <property type="evidence" value="ECO:0007669"/>
    <property type="project" value="UniProtKB-ARBA"/>
</dbReference>
<dbReference type="FunFam" id="4.10.280.10:FF:000074">
    <property type="entry name" value="Transcription factor ORG2"/>
    <property type="match status" value="1"/>
</dbReference>
<evidence type="ECO:0000313" key="8">
    <source>
        <dbReference type="EMBL" id="KAK9987166.1"/>
    </source>
</evidence>
<organism evidence="8 9">
    <name type="scientific">Lithocarpus litseifolius</name>
    <dbReference type="NCBI Taxonomy" id="425828"/>
    <lineage>
        <taxon>Eukaryota</taxon>
        <taxon>Viridiplantae</taxon>
        <taxon>Streptophyta</taxon>
        <taxon>Embryophyta</taxon>
        <taxon>Tracheophyta</taxon>
        <taxon>Spermatophyta</taxon>
        <taxon>Magnoliopsida</taxon>
        <taxon>eudicotyledons</taxon>
        <taxon>Gunneridae</taxon>
        <taxon>Pentapetalae</taxon>
        <taxon>rosids</taxon>
        <taxon>fabids</taxon>
        <taxon>Fagales</taxon>
        <taxon>Fagaceae</taxon>
        <taxon>Lithocarpus</taxon>
    </lineage>
</organism>
<keyword evidence="5" id="KW-0539">Nucleus</keyword>
<dbReference type="AlphaFoldDB" id="A0AAW2BM71"/>
<dbReference type="Gene3D" id="4.10.280.10">
    <property type="entry name" value="Helix-loop-helix DNA-binding domain"/>
    <property type="match status" value="1"/>
</dbReference>
<protein>
    <recommendedName>
        <fullName evidence="7">BHLH domain-containing protein</fullName>
    </recommendedName>
</protein>
<dbReference type="EMBL" id="JAZDWU010000011">
    <property type="protein sequence ID" value="KAK9987166.1"/>
    <property type="molecule type" value="Genomic_DNA"/>
</dbReference>
<comment type="subcellular location">
    <subcellularLocation>
        <location evidence="1">Nucleus</location>
    </subcellularLocation>
</comment>
<dbReference type="InterPro" id="IPR036638">
    <property type="entry name" value="HLH_DNA-bd_sf"/>
</dbReference>
<keyword evidence="6" id="KW-0175">Coiled coil</keyword>
<dbReference type="PROSITE" id="PS50888">
    <property type="entry name" value="BHLH"/>
    <property type="match status" value="1"/>
</dbReference>
<keyword evidence="3" id="KW-0238">DNA-binding</keyword>
<reference evidence="8 9" key="1">
    <citation type="submission" date="2024-01" db="EMBL/GenBank/DDBJ databases">
        <title>A telomere-to-telomere, gap-free genome of sweet tea (Lithocarpus litseifolius).</title>
        <authorList>
            <person name="Zhou J."/>
        </authorList>
    </citation>
    <scope>NUCLEOTIDE SEQUENCE [LARGE SCALE GENOMIC DNA]</scope>
    <source>
        <strain evidence="8">Zhou-2022a</strain>
        <tissue evidence="8">Leaf</tissue>
    </source>
</reference>
<accession>A0AAW2BM71</accession>
<comment type="caution">
    <text evidence="8">The sequence shown here is derived from an EMBL/GenBank/DDBJ whole genome shotgun (WGS) entry which is preliminary data.</text>
</comment>
<dbReference type="InterPro" id="IPR011598">
    <property type="entry name" value="bHLH_dom"/>
</dbReference>
<dbReference type="SUPFAM" id="SSF47459">
    <property type="entry name" value="HLH, helix-loop-helix DNA-binding domain"/>
    <property type="match status" value="1"/>
</dbReference>
<dbReference type="PANTHER" id="PTHR13935:SF41">
    <property type="entry name" value="TRANSCRIPTION FACTOR ORG2-RELATED"/>
    <property type="match status" value="1"/>
</dbReference>
<gene>
    <name evidence="8" type="ORF">SO802_032117</name>
</gene>
<keyword evidence="2" id="KW-0805">Transcription regulation</keyword>
<evidence type="ECO:0000256" key="6">
    <source>
        <dbReference type="SAM" id="Coils"/>
    </source>
</evidence>
<dbReference type="Pfam" id="PF00010">
    <property type="entry name" value="HLH"/>
    <property type="match status" value="1"/>
</dbReference>